<dbReference type="InterPro" id="IPR002104">
    <property type="entry name" value="Integrase_catalytic"/>
</dbReference>
<keyword evidence="2" id="KW-0229">DNA integration</keyword>
<evidence type="ECO:0000256" key="1">
    <source>
        <dbReference type="ARBA" id="ARBA00008857"/>
    </source>
</evidence>
<dbReference type="GO" id="GO:0015074">
    <property type="term" value="P:DNA integration"/>
    <property type="evidence" value="ECO:0007669"/>
    <property type="project" value="UniProtKB-KW"/>
</dbReference>
<dbReference type="KEGG" id="mtun:MTUNDRAET4_0908"/>
<evidence type="ECO:0000256" key="4">
    <source>
        <dbReference type="ARBA" id="ARBA00023172"/>
    </source>
</evidence>
<evidence type="ECO:0000259" key="5">
    <source>
        <dbReference type="PROSITE" id="PS51898"/>
    </source>
</evidence>
<feature type="domain" description="Tyr recombinase" evidence="5">
    <location>
        <begin position="68"/>
        <end position="251"/>
    </location>
</feature>
<name>A0A4U8YVF4_METTU</name>
<dbReference type="PANTHER" id="PTHR30629">
    <property type="entry name" value="PROPHAGE INTEGRASE"/>
    <property type="match status" value="1"/>
</dbReference>
<comment type="similarity">
    <text evidence="1">Belongs to the 'phage' integrase family.</text>
</comment>
<proteinExistence type="inferred from homology"/>
<dbReference type="InterPro" id="IPR050808">
    <property type="entry name" value="Phage_Integrase"/>
</dbReference>
<dbReference type="InterPro" id="IPR013762">
    <property type="entry name" value="Integrase-like_cat_sf"/>
</dbReference>
<evidence type="ECO:0000256" key="3">
    <source>
        <dbReference type="ARBA" id="ARBA00023125"/>
    </source>
</evidence>
<reference evidence="6 7" key="1">
    <citation type="submission" date="2019-03" db="EMBL/GenBank/DDBJ databases">
        <authorList>
            <person name="Kox A.R. M."/>
        </authorList>
    </citation>
    <scope>NUCLEOTIDE SEQUENCE [LARGE SCALE GENOMIC DNA]</scope>
    <source>
        <strain evidence="6">MTUNDRAET4 annotated genome</strain>
    </source>
</reference>
<dbReference type="InterPro" id="IPR053876">
    <property type="entry name" value="Phage_int_M"/>
</dbReference>
<accession>A0A4U8YVF4</accession>
<dbReference type="PANTHER" id="PTHR30629:SF2">
    <property type="entry name" value="PROPHAGE INTEGRASE INTS-RELATED"/>
    <property type="match status" value="1"/>
</dbReference>
<dbReference type="SUPFAM" id="SSF56349">
    <property type="entry name" value="DNA breaking-rejoining enzymes"/>
    <property type="match status" value="1"/>
</dbReference>
<evidence type="ECO:0000313" key="6">
    <source>
        <dbReference type="EMBL" id="VFU07801.1"/>
    </source>
</evidence>
<dbReference type="InterPro" id="IPR010998">
    <property type="entry name" value="Integrase_recombinase_N"/>
</dbReference>
<dbReference type="InterPro" id="IPR011010">
    <property type="entry name" value="DNA_brk_join_enz"/>
</dbReference>
<dbReference type="PROSITE" id="PS51898">
    <property type="entry name" value="TYR_RECOMBINASE"/>
    <property type="match status" value="1"/>
</dbReference>
<dbReference type="Gene3D" id="1.10.443.10">
    <property type="entry name" value="Intergrase catalytic core"/>
    <property type="match status" value="1"/>
</dbReference>
<sequence>MPRRSDRSLSPQDVLRVLQPLWQQKPETASRLRGRIEAVIDSSRAAGHIIEGAPNPARWAGHLEMILPRPAKLSRGHHAAMAFAEVPKFLGELRRVSENSTAALALEFTILTAARSGEVLGALWSEIDTVAKVWTVPATRMKAAREHRVPLSEPALAIVEKFSRARRSDFIFAGQKAQKPLSNMAMEMALRRMKIEGATVHGFRSAFRDWAGEETHFPREIAEAALAHVIGDKAEQAYRRGDALEKRRALMDAWAAFCTSPT</sequence>
<dbReference type="Pfam" id="PF22022">
    <property type="entry name" value="Phage_int_M"/>
    <property type="match status" value="1"/>
</dbReference>
<dbReference type="AlphaFoldDB" id="A0A4U8YVF4"/>
<dbReference type="CDD" id="cd00801">
    <property type="entry name" value="INT_P4_C"/>
    <property type="match status" value="1"/>
</dbReference>
<gene>
    <name evidence="6" type="ORF">MTUNDRAET4_0908</name>
</gene>
<evidence type="ECO:0000256" key="2">
    <source>
        <dbReference type="ARBA" id="ARBA00022908"/>
    </source>
</evidence>
<dbReference type="Pfam" id="PF00589">
    <property type="entry name" value="Phage_integrase"/>
    <property type="match status" value="1"/>
</dbReference>
<dbReference type="GO" id="GO:0003677">
    <property type="term" value="F:DNA binding"/>
    <property type="evidence" value="ECO:0007669"/>
    <property type="project" value="UniProtKB-KW"/>
</dbReference>
<dbReference type="Gene3D" id="1.10.150.130">
    <property type="match status" value="1"/>
</dbReference>
<protein>
    <submittedName>
        <fullName evidence="6">Integrase</fullName>
    </submittedName>
</protein>
<keyword evidence="4" id="KW-0233">DNA recombination</keyword>
<evidence type="ECO:0000313" key="7">
    <source>
        <dbReference type="Proteomes" id="UP000294360"/>
    </source>
</evidence>
<dbReference type="Proteomes" id="UP000294360">
    <property type="component" value="Chromosome"/>
</dbReference>
<dbReference type="GO" id="GO:0006310">
    <property type="term" value="P:DNA recombination"/>
    <property type="evidence" value="ECO:0007669"/>
    <property type="project" value="UniProtKB-KW"/>
</dbReference>
<organism evidence="6 7">
    <name type="scientific">Methylocella tundrae</name>
    <dbReference type="NCBI Taxonomy" id="227605"/>
    <lineage>
        <taxon>Bacteria</taxon>
        <taxon>Pseudomonadati</taxon>
        <taxon>Pseudomonadota</taxon>
        <taxon>Alphaproteobacteria</taxon>
        <taxon>Hyphomicrobiales</taxon>
        <taxon>Beijerinckiaceae</taxon>
        <taxon>Methylocella</taxon>
    </lineage>
</organism>
<keyword evidence="3" id="KW-0238">DNA-binding</keyword>
<dbReference type="EMBL" id="LR536450">
    <property type="protein sequence ID" value="VFU07801.1"/>
    <property type="molecule type" value="Genomic_DNA"/>
</dbReference>